<dbReference type="GO" id="GO:0005283">
    <property type="term" value="F:amino acid:sodium symporter activity"/>
    <property type="evidence" value="ECO:0007669"/>
    <property type="project" value="InterPro"/>
</dbReference>
<evidence type="ECO:0000256" key="3">
    <source>
        <dbReference type="ARBA" id="ARBA00022448"/>
    </source>
</evidence>
<gene>
    <name evidence="9" type="ORF">GSM42_07440</name>
</gene>
<keyword evidence="5 8" id="KW-0812">Transmembrane</keyword>
<feature type="transmembrane region" description="Helical" evidence="8">
    <location>
        <begin position="390"/>
        <end position="413"/>
    </location>
</feature>
<dbReference type="PANTHER" id="PTHR30330:SF3">
    <property type="entry name" value="TRANSCRIPTIONAL REGULATOR, LRP FAMILY"/>
    <property type="match status" value="1"/>
</dbReference>
<dbReference type="PRINTS" id="PR00175">
    <property type="entry name" value="NAALASMPORT"/>
</dbReference>
<dbReference type="Pfam" id="PF01235">
    <property type="entry name" value="Na_Ala_symp"/>
    <property type="match status" value="1"/>
</dbReference>
<feature type="transmembrane region" description="Helical" evidence="8">
    <location>
        <begin position="302"/>
        <end position="325"/>
    </location>
</feature>
<reference evidence="9 10" key="1">
    <citation type="submission" date="2019-12" db="EMBL/GenBank/DDBJ databases">
        <title>Whole-genome analyses of novel actinobacteria.</title>
        <authorList>
            <person name="Sahin N."/>
            <person name="Saygin H."/>
        </authorList>
    </citation>
    <scope>NUCLEOTIDE SEQUENCE [LARGE SCALE GENOMIC DNA]</scope>
    <source>
        <strain evidence="9 10">KC615</strain>
    </source>
</reference>
<feature type="transmembrane region" description="Helical" evidence="8">
    <location>
        <begin position="76"/>
        <end position="96"/>
    </location>
</feature>
<dbReference type="RefSeq" id="WP_160800923.1">
    <property type="nucleotide sequence ID" value="NZ_WUUL01000004.1"/>
</dbReference>
<feature type="transmembrane region" description="Helical" evidence="8">
    <location>
        <begin position="178"/>
        <end position="203"/>
    </location>
</feature>
<keyword evidence="7 8" id="KW-0472">Membrane</keyword>
<feature type="transmembrane region" description="Helical" evidence="8">
    <location>
        <begin position="357"/>
        <end position="378"/>
    </location>
</feature>
<evidence type="ECO:0000256" key="8">
    <source>
        <dbReference type="RuleBase" id="RU363064"/>
    </source>
</evidence>
<dbReference type="InterPro" id="IPR001463">
    <property type="entry name" value="Na/Ala_symport"/>
</dbReference>
<dbReference type="PROSITE" id="PS00873">
    <property type="entry name" value="NA_ALANINE_SYMP"/>
    <property type="match status" value="1"/>
</dbReference>
<organism evidence="9 10">
    <name type="scientific">Shimazuella alba</name>
    <dbReference type="NCBI Taxonomy" id="2690964"/>
    <lineage>
        <taxon>Bacteria</taxon>
        <taxon>Bacillati</taxon>
        <taxon>Bacillota</taxon>
        <taxon>Bacilli</taxon>
        <taxon>Bacillales</taxon>
        <taxon>Thermoactinomycetaceae</taxon>
        <taxon>Shimazuella</taxon>
    </lineage>
</organism>
<keyword evidence="10" id="KW-1185">Reference proteome</keyword>
<keyword evidence="8" id="KW-0769">Symport</keyword>
<dbReference type="PANTHER" id="PTHR30330">
    <property type="entry name" value="AGSS FAMILY TRANSPORTER, SODIUM-ALANINE"/>
    <property type="match status" value="1"/>
</dbReference>
<dbReference type="Gene3D" id="1.20.1740.10">
    <property type="entry name" value="Amino acid/polyamine transporter I"/>
    <property type="match status" value="1"/>
</dbReference>
<feature type="transmembrane region" description="Helical" evidence="8">
    <location>
        <begin position="12"/>
        <end position="33"/>
    </location>
</feature>
<evidence type="ECO:0000313" key="10">
    <source>
        <dbReference type="Proteomes" id="UP000430692"/>
    </source>
</evidence>
<dbReference type="GO" id="GO:0005886">
    <property type="term" value="C:plasma membrane"/>
    <property type="evidence" value="ECO:0007669"/>
    <property type="project" value="UniProtKB-SubCell"/>
</dbReference>
<evidence type="ECO:0000256" key="6">
    <source>
        <dbReference type="ARBA" id="ARBA00022989"/>
    </source>
</evidence>
<feature type="transmembrane region" description="Helical" evidence="8">
    <location>
        <begin position="255"/>
        <end position="272"/>
    </location>
</feature>
<keyword evidence="3 8" id="KW-0813">Transport</keyword>
<dbReference type="NCBIfam" id="TIGR00835">
    <property type="entry name" value="agcS"/>
    <property type="match status" value="1"/>
</dbReference>
<evidence type="ECO:0000256" key="1">
    <source>
        <dbReference type="ARBA" id="ARBA00004651"/>
    </source>
</evidence>
<dbReference type="PROSITE" id="PS51257">
    <property type="entry name" value="PROKAR_LIPOPROTEIN"/>
    <property type="match status" value="1"/>
</dbReference>
<feature type="transmembrane region" description="Helical" evidence="8">
    <location>
        <begin position="102"/>
        <end position="125"/>
    </location>
</feature>
<evidence type="ECO:0000256" key="2">
    <source>
        <dbReference type="ARBA" id="ARBA00009261"/>
    </source>
</evidence>
<feature type="transmembrane region" description="Helical" evidence="8">
    <location>
        <begin position="215"/>
        <end position="235"/>
    </location>
</feature>
<comment type="subcellular location">
    <subcellularLocation>
        <location evidence="1 8">Cell membrane</location>
        <topology evidence="1 8">Multi-pass membrane protein</topology>
    </subcellularLocation>
</comment>
<evidence type="ECO:0000256" key="7">
    <source>
        <dbReference type="ARBA" id="ARBA00023136"/>
    </source>
</evidence>
<dbReference type="EMBL" id="WUUL01000004">
    <property type="protein sequence ID" value="MXQ53564.1"/>
    <property type="molecule type" value="Genomic_DNA"/>
</dbReference>
<comment type="caution">
    <text evidence="9">The sequence shown here is derived from an EMBL/GenBank/DDBJ whole genome shotgun (WGS) entry which is preliminary data.</text>
</comment>
<comment type="similarity">
    <text evidence="2 8">Belongs to the alanine or glycine:cation symporter (AGCS) (TC 2.A.25) family.</text>
</comment>
<proteinExistence type="inferred from homology"/>
<protein>
    <submittedName>
        <fullName evidence="9">Amino acid carrier protein</fullName>
    </submittedName>
</protein>
<feature type="transmembrane region" description="Helical" evidence="8">
    <location>
        <begin position="152"/>
        <end position="172"/>
    </location>
</feature>
<dbReference type="Proteomes" id="UP000430692">
    <property type="component" value="Unassembled WGS sequence"/>
</dbReference>
<keyword evidence="4 8" id="KW-1003">Cell membrane</keyword>
<dbReference type="AlphaFoldDB" id="A0A6I4VYK3"/>
<name>A0A6I4VYK3_9BACL</name>
<keyword evidence="6 8" id="KW-1133">Transmembrane helix</keyword>
<evidence type="ECO:0000313" key="9">
    <source>
        <dbReference type="EMBL" id="MXQ53564.1"/>
    </source>
</evidence>
<evidence type="ECO:0000256" key="4">
    <source>
        <dbReference type="ARBA" id="ARBA00022475"/>
    </source>
</evidence>
<feature type="transmembrane region" description="Helical" evidence="8">
    <location>
        <begin position="419"/>
        <end position="436"/>
    </location>
</feature>
<sequence length="464" mass="50868">MQKFEHVIEKIADFIWGFPMIIFLLLAGCYFTIRLKVLPIRYFFIIIKETIGKLFQKQKASKEKGALTPFQAFSSSLAATAGATNIVGVPVAISLGGPGALFWMWVVALIGMSLLYAEIVLGLAYREKNKKDEWIGGPMSYMQKGLGWKKMSIVYGVGLLLEIIPSCMVQANSVTEPIVRAFSISSIWVGLAIAAVTALIVFGGMKRMGKVNEKLLPILVVLYVVACLIVIGVHYERIIPSFGMVFSQAFHKSAAVGTFAGASMVLAMRWGFARGLYTSEIGLGTASIANATASVKYPPQQAFWAIITVSIDTLLICTLSGFVVLTSGVWTKTPIKDAPSMVIHAFQGVFGKNVSDWFISALLFFFVIATLNVIIFYGEQQATILSGRKLQLTIRFVYFVAIVLGAVGALAFLWKLLDLMLAIILVPNVLAILFLGKKVSQLTDQYIEQRKKDSPQNKTALESR</sequence>
<evidence type="ECO:0000256" key="5">
    <source>
        <dbReference type="ARBA" id="ARBA00022692"/>
    </source>
</evidence>
<accession>A0A6I4VYK3</accession>